<evidence type="ECO:0000256" key="1">
    <source>
        <dbReference type="ARBA" id="ARBA00006432"/>
    </source>
</evidence>
<dbReference type="InterPro" id="IPR000873">
    <property type="entry name" value="AMP-dep_synth/lig_dom"/>
</dbReference>
<comment type="similarity">
    <text evidence="1">Belongs to the ATP-dependent AMP-binding enzyme family.</text>
</comment>
<dbReference type="GO" id="GO:0006631">
    <property type="term" value="P:fatty acid metabolic process"/>
    <property type="evidence" value="ECO:0007669"/>
    <property type="project" value="TreeGrafter"/>
</dbReference>
<evidence type="ECO:0000313" key="5">
    <source>
        <dbReference type="EMBL" id="GII76365.1"/>
    </source>
</evidence>
<reference evidence="5" key="1">
    <citation type="submission" date="2021-01" db="EMBL/GenBank/DDBJ databases">
        <title>Whole genome shotgun sequence of Sphaerisporangium rufum NBRC 109079.</title>
        <authorList>
            <person name="Komaki H."/>
            <person name="Tamura T."/>
        </authorList>
    </citation>
    <scope>NUCLEOTIDE SEQUENCE</scope>
    <source>
        <strain evidence="5">NBRC 109079</strain>
    </source>
</reference>
<dbReference type="GO" id="GO:0031956">
    <property type="term" value="F:medium-chain fatty acid-CoA ligase activity"/>
    <property type="evidence" value="ECO:0007669"/>
    <property type="project" value="TreeGrafter"/>
</dbReference>
<evidence type="ECO:0000259" key="4">
    <source>
        <dbReference type="Pfam" id="PF13193"/>
    </source>
</evidence>
<dbReference type="PROSITE" id="PS00455">
    <property type="entry name" value="AMP_BINDING"/>
    <property type="match status" value="1"/>
</dbReference>
<dbReference type="PANTHER" id="PTHR43201:SF5">
    <property type="entry name" value="MEDIUM-CHAIN ACYL-COA LIGASE ACSF2, MITOCHONDRIAL"/>
    <property type="match status" value="1"/>
</dbReference>
<dbReference type="Pfam" id="PF13193">
    <property type="entry name" value="AMP-binding_C"/>
    <property type="match status" value="1"/>
</dbReference>
<feature type="domain" description="AMP-dependent synthetase/ligase" evidence="3">
    <location>
        <begin position="11"/>
        <end position="368"/>
    </location>
</feature>
<keyword evidence="6" id="KW-1185">Reference proteome</keyword>
<dbReference type="Proteomes" id="UP000655287">
    <property type="component" value="Unassembled WGS sequence"/>
</dbReference>
<name>A0A919V3J9_9ACTN</name>
<accession>A0A919V3J9</accession>
<evidence type="ECO:0000259" key="3">
    <source>
        <dbReference type="Pfam" id="PF00501"/>
    </source>
</evidence>
<dbReference type="SUPFAM" id="SSF56801">
    <property type="entry name" value="Acetyl-CoA synthetase-like"/>
    <property type="match status" value="1"/>
</dbReference>
<dbReference type="RefSeq" id="WP_203982990.1">
    <property type="nucleotide sequence ID" value="NZ_BOOU01000017.1"/>
</dbReference>
<dbReference type="AlphaFoldDB" id="A0A919V3J9"/>
<dbReference type="EMBL" id="BOOU01000017">
    <property type="protein sequence ID" value="GII76365.1"/>
    <property type="molecule type" value="Genomic_DNA"/>
</dbReference>
<dbReference type="Gene3D" id="3.40.50.12780">
    <property type="entry name" value="N-terminal domain of ligase-like"/>
    <property type="match status" value="1"/>
</dbReference>
<evidence type="ECO:0000256" key="2">
    <source>
        <dbReference type="ARBA" id="ARBA00022598"/>
    </source>
</evidence>
<dbReference type="InterPro" id="IPR020845">
    <property type="entry name" value="AMP-binding_CS"/>
</dbReference>
<organism evidence="5 6">
    <name type="scientific">Sphaerisporangium rufum</name>
    <dbReference type="NCBI Taxonomy" id="1381558"/>
    <lineage>
        <taxon>Bacteria</taxon>
        <taxon>Bacillati</taxon>
        <taxon>Actinomycetota</taxon>
        <taxon>Actinomycetes</taxon>
        <taxon>Streptosporangiales</taxon>
        <taxon>Streptosporangiaceae</taxon>
        <taxon>Sphaerisporangium</taxon>
    </lineage>
</organism>
<keyword evidence="2" id="KW-0436">Ligase</keyword>
<sequence length="518" mass="55567">MDISGLTGFYQIAAADPGRRALVDTDGSVTTYGELLARVNQVSHGLRARGLSRGDVVAGVLPNGIDAVIMLLATGQIGLYHVPVNWHLTAAEIAYILGDCDARVVVHREPGGAPAATVREACEAAGIGPEALYDGYAGLAAGQPATAPPDRSAGAVMWYTSGTTGFPKGVQRRLGDAPPEQVAAMGVRFAAAVCDLRSGDDVHLVTSPIYHSAPCAHVQLALNLGHTLVIAPRFDPEVILDLVARHQVTNALMVPTMFHRMLRLPESVRRRYDVSSLRQVVHTGAACPVAVKQAIMDWWGPVLYEYYGSTEATIAFAAKPLEWLARPGTVGRPAPTFEVRILDDDGAELPPGEPGLVYVRSPLTAFEYRKDPARTAAGMRGDWYAPGDIGYLDAEGYLFLCDRRTDLIVSGGVNIYPAEVEAALLEHPAVADVAVIGEPDEEWGHRVVALVQPAAGLTGGPALTTELLAHCAPRIARFKHPRVIVYRDELPRTPTGKLSRRTVREDYLRDRTGLPGPT</sequence>
<dbReference type="Gene3D" id="3.30.300.30">
    <property type="match status" value="1"/>
</dbReference>
<protein>
    <submittedName>
        <fullName evidence="5">Long-chain acyl-CoA synthetase</fullName>
    </submittedName>
</protein>
<dbReference type="Pfam" id="PF00501">
    <property type="entry name" value="AMP-binding"/>
    <property type="match status" value="1"/>
</dbReference>
<dbReference type="PANTHER" id="PTHR43201">
    <property type="entry name" value="ACYL-COA SYNTHETASE"/>
    <property type="match status" value="1"/>
</dbReference>
<dbReference type="InterPro" id="IPR042099">
    <property type="entry name" value="ANL_N_sf"/>
</dbReference>
<gene>
    <name evidence="5" type="primary">fadD_1</name>
    <name evidence="5" type="ORF">Sru01_13470</name>
</gene>
<dbReference type="InterPro" id="IPR045851">
    <property type="entry name" value="AMP-bd_C_sf"/>
</dbReference>
<proteinExistence type="inferred from homology"/>
<dbReference type="InterPro" id="IPR025110">
    <property type="entry name" value="AMP-bd_C"/>
</dbReference>
<feature type="domain" description="AMP-binding enzyme C-terminal" evidence="4">
    <location>
        <begin position="419"/>
        <end position="497"/>
    </location>
</feature>
<comment type="caution">
    <text evidence="5">The sequence shown here is derived from an EMBL/GenBank/DDBJ whole genome shotgun (WGS) entry which is preliminary data.</text>
</comment>
<evidence type="ECO:0000313" key="6">
    <source>
        <dbReference type="Proteomes" id="UP000655287"/>
    </source>
</evidence>